<feature type="domain" description="HTH araC/xylS-type" evidence="4">
    <location>
        <begin position="174"/>
        <end position="272"/>
    </location>
</feature>
<dbReference type="OrthoDB" id="9799319at2"/>
<dbReference type="Proteomes" id="UP000183039">
    <property type="component" value="Unassembled WGS sequence"/>
</dbReference>
<proteinExistence type="predicted"/>
<dbReference type="GO" id="GO:0003700">
    <property type="term" value="F:DNA-binding transcription factor activity"/>
    <property type="evidence" value="ECO:0007669"/>
    <property type="project" value="InterPro"/>
</dbReference>
<dbReference type="RefSeq" id="WP_071877429.1">
    <property type="nucleotide sequence ID" value="NZ_JXLC01000008.1"/>
</dbReference>
<dbReference type="GO" id="GO:0043565">
    <property type="term" value="F:sequence-specific DNA binding"/>
    <property type="evidence" value="ECO:0007669"/>
    <property type="project" value="InterPro"/>
</dbReference>
<dbReference type="PROSITE" id="PS01124">
    <property type="entry name" value="HTH_ARAC_FAMILY_2"/>
    <property type="match status" value="1"/>
</dbReference>
<evidence type="ECO:0000313" key="6">
    <source>
        <dbReference type="EMBL" id="OJG92118.1"/>
    </source>
</evidence>
<dbReference type="InterPro" id="IPR037923">
    <property type="entry name" value="HTH-like"/>
</dbReference>
<evidence type="ECO:0000313" key="8">
    <source>
        <dbReference type="Proteomes" id="UP000183039"/>
    </source>
</evidence>
<protein>
    <recommendedName>
        <fullName evidence="4">HTH araC/xylS-type domain-containing protein</fullName>
    </recommendedName>
</protein>
<keyword evidence="2" id="KW-0238">DNA-binding</keyword>
<dbReference type="InterPro" id="IPR003313">
    <property type="entry name" value="AraC-bd"/>
</dbReference>
<dbReference type="EMBL" id="CP013614">
    <property type="protein sequence ID" value="ALS01858.1"/>
    <property type="molecule type" value="Genomic_DNA"/>
</dbReference>
<evidence type="ECO:0000313" key="7">
    <source>
        <dbReference type="Proteomes" id="UP000065511"/>
    </source>
</evidence>
<dbReference type="PANTHER" id="PTHR43280:SF2">
    <property type="entry name" value="HTH-TYPE TRANSCRIPTIONAL REGULATOR EXSA"/>
    <property type="match status" value="1"/>
</dbReference>
<name>A0A0S3KCB0_9ENTE</name>
<dbReference type="InterPro" id="IPR014710">
    <property type="entry name" value="RmlC-like_jellyroll"/>
</dbReference>
<keyword evidence="7" id="KW-1185">Reference proteome</keyword>
<evidence type="ECO:0000313" key="5">
    <source>
        <dbReference type="EMBL" id="ALS01858.1"/>
    </source>
</evidence>
<keyword evidence="1" id="KW-0805">Transcription regulation</keyword>
<dbReference type="Gene3D" id="1.10.10.60">
    <property type="entry name" value="Homeodomain-like"/>
    <property type="match status" value="2"/>
</dbReference>
<accession>A0A0S3KCB0</accession>
<sequence>MKHEMISPNKDYPFKLFSFTSRNPDRLISTHWHESAELLYCLKGNLEVRFPQVTYLLEPGDTLFINSNIIHSSRSPLPNEVFVMQFPLKFLQEMTQNQYNDQFLFNLIPLKEKDEQLQTLLNQIFKDYQVNDLATNLLVKSRTLAVLSLLTEKYSIPLATKKTIKSLKHLERLKQVNEYVQINYNQSLKLEQVAEVFNYDPAYFSRFFKKYMGIPFSEYVNTVRLEKAYYQLRDTDMTVLDIAMANGFFSVKSFYNVFKKNYSLSPQQYRQKYFK</sequence>
<dbReference type="SUPFAM" id="SSF46689">
    <property type="entry name" value="Homeodomain-like"/>
    <property type="match status" value="2"/>
</dbReference>
<dbReference type="SMART" id="SM00342">
    <property type="entry name" value="HTH_ARAC"/>
    <property type="match status" value="1"/>
</dbReference>
<dbReference type="KEGG" id="ess:ATZ33_10855"/>
<gene>
    <name evidence="5" type="ORF">ATZ33_10855</name>
    <name evidence="6" type="ORF">RV15_GL003503</name>
</gene>
<dbReference type="CDD" id="cd02209">
    <property type="entry name" value="cupin_XRE_C"/>
    <property type="match status" value="1"/>
</dbReference>
<evidence type="ECO:0000259" key="4">
    <source>
        <dbReference type="PROSITE" id="PS01124"/>
    </source>
</evidence>
<dbReference type="EMBL" id="JXLC01000008">
    <property type="protein sequence ID" value="OJG92118.1"/>
    <property type="molecule type" value="Genomic_DNA"/>
</dbReference>
<dbReference type="Pfam" id="PF12833">
    <property type="entry name" value="HTH_18"/>
    <property type="match status" value="1"/>
</dbReference>
<keyword evidence="3" id="KW-0804">Transcription</keyword>
<dbReference type="InterPro" id="IPR018060">
    <property type="entry name" value="HTH_AraC"/>
</dbReference>
<dbReference type="InterPro" id="IPR009057">
    <property type="entry name" value="Homeodomain-like_sf"/>
</dbReference>
<reference evidence="6 8" key="1">
    <citation type="submission" date="2014-12" db="EMBL/GenBank/DDBJ databases">
        <title>Draft genome sequences of 29 type strains of Enterococci.</title>
        <authorList>
            <person name="Zhong Z."/>
            <person name="Sun Z."/>
            <person name="Liu W."/>
            <person name="Zhang W."/>
            <person name="Zhang H."/>
        </authorList>
    </citation>
    <scope>NUCLEOTIDE SEQUENCE [LARGE SCALE GENOMIC DNA]</scope>
    <source>
        <strain evidence="6 8">DSM 22801</strain>
    </source>
</reference>
<reference evidence="5 7" key="2">
    <citation type="submission" date="2015-12" db="EMBL/GenBank/DDBJ databases">
        <authorList>
            <person name="Lauer A."/>
            <person name="Humrighouse B."/>
            <person name="Loparev V."/>
            <person name="Shewmaker P.L."/>
            <person name="Whitney A.M."/>
            <person name="McLaughlin R.W."/>
        </authorList>
    </citation>
    <scope>NUCLEOTIDE SEQUENCE [LARGE SCALE GENOMIC DNA]</scope>
    <source>
        <strain evidence="5 7">LMG 23085</strain>
    </source>
</reference>
<evidence type="ECO:0000256" key="1">
    <source>
        <dbReference type="ARBA" id="ARBA00023015"/>
    </source>
</evidence>
<dbReference type="Gene3D" id="2.60.120.10">
    <property type="entry name" value="Jelly Rolls"/>
    <property type="match status" value="1"/>
</dbReference>
<dbReference type="Proteomes" id="UP000065511">
    <property type="component" value="Chromosome"/>
</dbReference>
<evidence type="ECO:0000256" key="2">
    <source>
        <dbReference type="ARBA" id="ARBA00023125"/>
    </source>
</evidence>
<dbReference type="SUPFAM" id="SSF51215">
    <property type="entry name" value="Regulatory protein AraC"/>
    <property type="match status" value="1"/>
</dbReference>
<dbReference type="PANTHER" id="PTHR43280">
    <property type="entry name" value="ARAC-FAMILY TRANSCRIPTIONAL REGULATOR"/>
    <property type="match status" value="1"/>
</dbReference>
<dbReference type="Pfam" id="PF02311">
    <property type="entry name" value="AraC_binding"/>
    <property type="match status" value="1"/>
</dbReference>
<dbReference type="AlphaFoldDB" id="A0A0S3KCB0"/>
<organism evidence="6 8">
    <name type="scientific">Enterococcus silesiacus</name>
    <dbReference type="NCBI Taxonomy" id="332949"/>
    <lineage>
        <taxon>Bacteria</taxon>
        <taxon>Bacillati</taxon>
        <taxon>Bacillota</taxon>
        <taxon>Bacilli</taxon>
        <taxon>Lactobacillales</taxon>
        <taxon>Enterococcaceae</taxon>
        <taxon>Enterococcus</taxon>
    </lineage>
</organism>
<evidence type="ECO:0000256" key="3">
    <source>
        <dbReference type="ARBA" id="ARBA00023163"/>
    </source>
</evidence>